<comment type="function">
    <text evidence="7">The pyruvate dehydrogenase complex catalyzes the overall conversion of pyruvate to acetyl-CoA and CO(2). It contains multiple copies of three enzymatic components: pyruvate dehydrogenase (E1), dihydrolipoamide acetyltransferase (E2) and lipoamide dehydrogenase (E3).</text>
</comment>
<comment type="cofactor">
    <cofactor evidence="9">
        <name>(R)-lipoate</name>
        <dbReference type="ChEBI" id="CHEBI:83088"/>
    </cofactor>
    <text evidence="9">Binds 1 lipoyl cofactor covalently.</text>
</comment>
<dbReference type="Pfam" id="PF02817">
    <property type="entry name" value="E3_binding"/>
    <property type="match status" value="1"/>
</dbReference>
<dbReference type="InterPro" id="IPR036625">
    <property type="entry name" value="E3-bd_dom_sf"/>
</dbReference>
<dbReference type="Pfam" id="PF00198">
    <property type="entry name" value="2-oxoacid_dh"/>
    <property type="match status" value="1"/>
</dbReference>
<evidence type="ECO:0000256" key="7">
    <source>
        <dbReference type="ARBA" id="ARBA00025211"/>
    </source>
</evidence>
<evidence type="ECO:0000313" key="14">
    <source>
        <dbReference type="Proteomes" id="UP001222275"/>
    </source>
</evidence>
<dbReference type="InterPro" id="IPR011053">
    <property type="entry name" value="Single_hybrid_motif"/>
</dbReference>
<dbReference type="PROSITE" id="PS00189">
    <property type="entry name" value="LIPOYL"/>
    <property type="match status" value="1"/>
</dbReference>
<dbReference type="InterPro" id="IPR001078">
    <property type="entry name" value="2-oxoacid_DH_actylTfrase"/>
</dbReference>
<feature type="domain" description="Lipoyl-binding" evidence="11">
    <location>
        <begin position="16"/>
        <end position="90"/>
    </location>
</feature>
<reference evidence="13 14" key="1">
    <citation type="submission" date="2022-06" db="EMBL/GenBank/DDBJ databases">
        <title>Thiomicrohabdus sp. nov, an obligately chemolithoautotrophic, sulfur-oxidizing bacterium isolated from beach of Guanyin Mountain. Amoy.</title>
        <authorList>
            <person name="Zhu H."/>
        </authorList>
    </citation>
    <scope>NUCLEOTIDE SEQUENCE [LARGE SCALE GENOMIC DNA]</scope>
    <source>
        <strain evidence="13 14">XGS-01</strain>
    </source>
</reference>
<dbReference type="Gene3D" id="4.10.320.10">
    <property type="entry name" value="E3-binding domain"/>
    <property type="match status" value="1"/>
</dbReference>
<dbReference type="SUPFAM" id="SSF47005">
    <property type="entry name" value="Peripheral subunit-binding domain of 2-oxo acid dehydrogenase complex"/>
    <property type="match status" value="1"/>
</dbReference>
<dbReference type="InterPro" id="IPR023213">
    <property type="entry name" value="CAT-like_dom_sf"/>
</dbReference>
<comment type="catalytic activity">
    <reaction evidence="8 9">
        <text>N(6)-[(R)-dihydrolipoyl]-L-lysyl-[protein] + acetyl-CoA = N(6)-[(R)-S(8)-acetyldihydrolipoyl]-L-lysyl-[protein] + CoA</text>
        <dbReference type="Rhea" id="RHEA:17017"/>
        <dbReference type="Rhea" id="RHEA-COMP:10475"/>
        <dbReference type="Rhea" id="RHEA-COMP:10478"/>
        <dbReference type="ChEBI" id="CHEBI:57287"/>
        <dbReference type="ChEBI" id="CHEBI:57288"/>
        <dbReference type="ChEBI" id="CHEBI:83100"/>
        <dbReference type="ChEBI" id="CHEBI:83111"/>
        <dbReference type="EC" id="2.3.1.12"/>
    </reaction>
</comment>
<dbReference type="PANTHER" id="PTHR43178:SF2">
    <property type="entry name" value="DIHYDROLIPOYLLYSINE-RESIDUE ACETYLTRANSFERASE COMPONENT OF PYRUVATE DEHYDROGENASE COMPLEX"/>
    <property type="match status" value="1"/>
</dbReference>
<accession>A0ABY8CCT2</accession>
<evidence type="ECO:0000259" key="12">
    <source>
        <dbReference type="PROSITE" id="PS51826"/>
    </source>
</evidence>
<dbReference type="InterPro" id="IPR006256">
    <property type="entry name" value="AcTrfase_Pyrv_DH_cplx"/>
</dbReference>
<dbReference type="InterPro" id="IPR003016">
    <property type="entry name" value="2-oxoA_DH_lipoyl-BS"/>
</dbReference>
<dbReference type="SUPFAM" id="SSF52777">
    <property type="entry name" value="CoA-dependent acyltransferases"/>
    <property type="match status" value="1"/>
</dbReference>
<keyword evidence="4" id="KW-0677">Repeat</keyword>
<dbReference type="InterPro" id="IPR050743">
    <property type="entry name" value="2-oxoacid_DH_E2_comp"/>
</dbReference>
<keyword evidence="3 9" id="KW-0808">Transferase</keyword>
<dbReference type="PROSITE" id="PS51826">
    <property type="entry name" value="PSBD"/>
    <property type="match status" value="1"/>
</dbReference>
<dbReference type="PANTHER" id="PTHR43178">
    <property type="entry name" value="DIHYDROLIPOAMIDE ACETYLTRANSFERASE COMPONENT OF PYRUVATE DEHYDROGENASE COMPLEX"/>
    <property type="match status" value="1"/>
</dbReference>
<dbReference type="Proteomes" id="UP001222275">
    <property type="component" value="Chromosome"/>
</dbReference>
<evidence type="ECO:0000256" key="4">
    <source>
        <dbReference type="ARBA" id="ARBA00022737"/>
    </source>
</evidence>
<keyword evidence="5 9" id="KW-0450">Lipoyl</keyword>
<comment type="similarity">
    <text evidence="1 9">Belongs to the 2-oxoacid dehydrogenase family.</text>
</comment>
<evidence type="ECO:0000256" key="2">
    <source>
        <dbReference type="ARBA" id="ARBA00011484"/>
    </source>
</evidence>
<feature type="domain" description="Peripheral subunit-binding (PSBD)" evidence="12">
    <location>
        <begin position="151"/>
        <end position="188"/>
    </location>
</feature>
<name>A0ABY8CCT2_9GAMM</name>
<sequence>MKSPRAPYKGNFDMAIQQITIPDIGDFDAVEIIEVLVSVGDTVAVDDSLLTLESDKATMEIPSPFAGTITKIGVEVGGSVSEGDYVLDIEVSGDSAADAPKEEKKAQPAAEAPKAAPAAAPAPQASVETSPIVAAAANKPVNAQEMGAKSHASPSVRAFARKLGVDLDTVSGSGPKGRVQQTDVEAAIKAVMSGQTSAPGATGGMGIPPIPEVDFSKFGETTTEELGRIKKISGKFLHASWLNVPHVTQFDESDITEMDQFRKDQKAAAEKQGVKLTPLVFVMKAVVKALQDFPSFNASLSSDGQSIIKKGYYNIGIAVDTPNGLMVPVVKDVDKKGIYELSRDLMEISAKARDGKLGPADMAGGTFTISSLGGIGGTQFTPIVNAPEVAIMGLSKAKMQPVWNGSEFIPRLIMPFSVSYDHRAIDGAEGVRFTTTVGNYLTDLRQLIL</sequence>
<organism evidence="13 14">
    <name type="scientific">Thiomicrorhabdus lithotrophica</name>
    <dbReference type="NCBI Taxonomy" id="2949997"/>
    <lineage>
        <taxon>Bacteria</taxon>
        <taxon>Pseudomonadati</taxon>
        <taxon>Pseudomonadota</taxon>
        <taxon>Gammaproteobacteria</taxon>
        <taxon>Thiotrichales</taxon>
        <taxon>Piscirickettsiaceae</taxon>
        <taxon>Thiomicrorhabdus</taxon>
    </lineage>
</organism>
<comment type="subunit">
    <text evidence="2 9">Forms a 24-polypeptide structural core with octahedral symmetry.</text>
</comment>
<proteinExistence type="inferred from homology"/>
<keyword evidence="6 9" id="KW-0012">Acyltransferase</keyword>
<keyword evidence="14" id="KW-1185">Reference proteome</keyword>
<evidence type="ECO:0000256" key="10">
    <source>
        <dbReference type="SAM" id="MobiDB-lite"/>
    </source>
</evidence>
<protein>
    <recommendedName>
        <fullName evidence="9">Acetyltransferase component of pyruvate dehydrogenase complex</fullName>
        <ecNumber evidence="9">2.3.1.12</ecNumber>
    </recommendedName>
</protein>
<evidence type="ECO:0000259" key="11">
    <source>
        <dbReference type="PROSITE" id="PS50968"/>
    </source>
</evidence>
<feature type="region of interest" description="Disordered" evidence="10">
    <location>
        <begin position="96"/>
        <end position="124"/>
    </location>
</feature>
<dbReference type="NCBIfam" id="TIGR01348">
    <property type="entry name" value="PDHac_trf_long"/>
    <property type="match status" value="1"/>
</dbReference>
<dbReference type="InterPro" id="IPR004167">
    <property type="entry name" value="PSBD"/>
</dbReference>
<dbReference type="EMBL" id="CP102381">
    <property type="protein sequence ID" value="WEJ63770.1"/>
    <property type="molecule type" value="Genomic_DNA"/>
</dbReference>
<dbReference type="InterPro" id="IPR000089">
    <property type="entry name" value="Biotin_lipoyl"/>
</dbReference>
<evidence type="ECO:0000256" key="5">
    <source>
        <dbReference type="ARBA" id="ARBA00022823"/>
    </source>
</evidence>
<dbReference type="Gene3D" id="3.30.559.10">
    <property type="entry name" value="Chloramphenicol acetyltransferase-like domain"/>
    <property type="match status" value="1"/>
</dbReference>
<feature type="compositionally biased region" description="Low complexity" evidence="10">
    <location>
        <begin position="107"/>
        <end position="124"/>
    </location>
</feature>
<evidence type="ECO:0000256" key="1">
    <source>
        <dbReference type="ARBA" id="ARBA00007317"/>
    </source>
</evidence>
<dbReference type="EC" id="2.3.1.12" evidence="9"/>
<evidence type="ECO:0000313" key="13">
    <source>
        <dbReference type="EMBL" id="WEJ63770.1"/>
    </source>
</evidence>
<dbReference type="PROSITE" id="PS50968">
    <property type="entry name" value="BIOTINYL_LIPOYL"/>
    <property type="match status" value="1"/>
</dbReference>
<dbReference type="CDD" id="cd06849">
    <property type="entry name" value="lipoyl_domain"/>
    <property type="match status" value="1"/>
</dbReference>
<evidence type="ECO:0000256" key="9">
    <source>
        <dbReference type="RuleBase" id="RU361137"/>
    </source>
</evidence>
<evidence type="ECO:0000256" key="6">
    <source>
        <dbReference type="ARBA" id="ARBA00023315"/>
    </source>
</evidence>
<dbReference type="GO" id="GO:0004742">
    <property type="term" value="F:dihydrolipoyllysine-residue acetyltransferase activity"/>
    <property type="evidence" value="ECO:0007669"/>
    <property type="project" value="UniProtKB-EC"/>
</dbReference>
<evidence type="ECO:0000256" key="8">
    <source>
        <dbReference type="ARBA" id="ARBA00048370"/>
    </source>
</evidence>
<dbReference type="Gene3D" id="2.40.50.100">
    <property type="match status" value="1"/>
</dbReference>
<dbReference type="SUPFAM" id="SSF51230">
    <property type="entry name" value="Single hybrid motif"/>
    <property type="match status" value="1"/>
</dbReference>
<gene>
    <name evidence="13" type="primary">aceF</name>
    <name evidence="13" type="ORF">NR989_06550</name>
</gene>
<evidence type="ECO:0000256" key="3">
    <source>
        <dbReference type="ARBA" id="ARBA00022679"/>
    </source>
</evidence>
<dbReference type="Pfam" id="PF00364">
    <property type="entry name" value="Biotin_lipoyl"/>
    <property type="match status" value="1"/>
</dbReference>